<feature type="transmembrane region" description="Helical" evidence="1">
    <location>
        <begin position="86"/>
        <end position="103"/>
    </location>
</feature>
<feature type="transmembrane region" description="Helical" evidence="1">
    <location>
        <begin position="55"/>
        <end position="74"/>
    </location>
</feature>
<reference evidence="2" key="1">
    <citation type="submission" date="2018-05" db="EMBL/GenBank/DDBJ databases">
        <authorList>
            <person name="Lanie J.A."/>
            <person name="Ng W.-L."/>
            <person name="Kazmierczak K.M."/>
            <person name="Andrzejewski T.M."/>
            <person name="Davidsen T.M."/>
            <person name="Wayne K.J."/>
            <person name="Tettelin H."/>
            <person name="Glass J.I."/>
            <person name="Rusch D."/>
            <person name="Podicherti R."/>
            <person name="Tsui H.-C.T."/>
            <person name="Winkler M.E."/>
        </authorList>
    </citation>
    <scope>NUCLEOTIDE SEQUENCE</scope>
</reference>
<gene>
    <name evidence="2" type="ORF">METZ01_LOCUS289269</name>
</gene>
<feature type="transmembrane region" description="Helical" evidence="1">
    <location>
        <begin position="189"/>
        <end position="215"/>
    </location>
</feature>
<evidence type="ECO:0000256" key="1">
    <source>
        <dbReference type="SAM" id="Phobius"/>
    </source>
</evidence>
<keyword evidence="1" id="KW-0472">Membrane</keyword>
<dbReference type="AlphaFoldDB" id="A0A382LKV5"/>
<keyword evidence="1" id="KW-1133">Transmembrane helix</keyword>
<feature type="transmembrane region" description="Helical" evidence="1">
    <location>
        <begin position="123"/>
        <end position="144"/>
    </location>
</feature>
<proteinExistence type="predicted"/>
<keyword evidence="1" id="KW-0812">Transmembrane</keyword>
<protein>
    <submittedName>
        <fullName evidence="2">Uncharacterized protein</fullName>
    </submittedName>
</protein>
<feature type="transmembrane region" description="Helical" evidence="1">
    <location>
        <begin position="12"/>
        <end position="35"/>
    </location>
</feature>
<sequence>MNITFTPGSVFRLFLLIIGVLTYLNALGLIFWFLYDGHFDTFIKYFDVGEERNIPTLYSVIALTVAATLLATNARHSWEKCDGQHRYWAGLALIFLFLAFDEGTQIHEQMSGVMERWVTPQGYLLWLWVIPYGFAVLVLAAVYLRFLVRLSRTTRYYFILAALLFLGGAIGVDMLQAQEADLMIGSNQTILYCVLYSLEEFLEMIGVAVFIYALLKNLADESPVIRITLLQ</sequence>
<name>A0A382LKV5_9ZZZZ</name>
<accession>A0A382LKV5</accession>
<evidence type="ECO:0000313" key="2">
    <source>
        <dbReference type="EMBL" id="SVC36415.1"/>
    </source>
</evidence>
<dbReference type="EMBL" id="UINC01087224">
    <property type="protein sequence ID" value="SVC36415.1"/>
    <property type="molecule type" value="Genomic_DNA"/>
</dbReference>
<organism evidence="2">
    <name type="scientific">marine metagenome</name>
    <dbReference type="NCBI Taxonomy" id="408172"/>
    <lineage>
        <taxon>unclassified sequences</taxon>
        <taxon>metagenomes</taxon>
        <taxon>ecological metagenomes</taxon>
    </lineage>
</organism>
<feature type="transmembrane region" description="Helical" evidence="1">
    <location>
        <begin position="156"/>
        <end position="177"/>
    </location>
</feature>